<dbReference type="SMART" id="SM00409">
    <property type="entry name" value="IG"/>
    <property type="match status" value="2"/>
</dbReference>
<keyword evidence="4" id="KW-1133">Transmembrane helix</keyword>
<dbReference type="InterPro" id="IPR007110">
    <property type="entry name" value="Ig-like_dom"/>
</dbReference>
<dbReference type="GO" id="GO:0030424">
    <property type="term" value="C:axon"/>
    <property type="evidence" value="ECO:0007669"/>
    <property type="project" value="TreeGrafter"/>
</dbReference>
<evidence type="ECO:0000256" key="4">
    <source>
        <dbReference type="SAM" id="Phobius"/>
    </source>
</evidence>
<dbReference type="GO" id="GO:0050808">
    <property type="term" value="P:synapse organization"/>
    <property type="evidence" value="ECO:0007669"/>
    <property type="project" value="TreeGrafter"/>
</dbReference>
<dbReference type="GO" id="GO:0008046">
    <property type="term" value="F:axon guidance receptor activity"/>
    <property type="evidence" value="ECO:0007669"/>
    <property type="project" value="TreeGrafter"/>
</dbReference>
<dbReference type="GO" id="GO:0005886">
    <property type="term" value="C:plasma membrane"/>
    <property type="evidence" value="ECO:0007669"/>
    <property type="project" value="TreeGrafter"/>
</dbReference>
<dbReference type="Pfam" id="PF13927">
    <property type="entry name" value="Ig_3"/>
    <property type="match status" value="2"/>
</dbReference>
<evidence type="ECO:0000256" key="2">
    <source>
        <dbReference type="ARBA" id="ARBA00023157"/>
    </source>
</evidence>
<dbReference type="WBParaSite" id="maker-PairedContig_745-snap-gene-0.19-mRNA-1">
    <property type="protein sequence ID" value="maker-PairedContig_745-snap-gene-0.19-mRNA-1"/>
    <property type="gene ID" value="maker-PairedContig_745-snap-gene-0.19"/>
</dbReference>
<feature type="domain" description="Ig-like" evidence="5">
    <location>
        <begin position="12"/>
        <end position="78"/>
    </location>
</feature>
<evidence type="ECO:0000256" key="1">
    <source>
        <dbReference type="ARBA" id="ARBA00022729"/>
    </source>
</evidence>
<feature type="domain" description="Ig-like" evidence="5">
    <location>
        <begin position="97"/>
        <end position="192"/>
    </location>
</feature>
<dbReference type="STRING" id="6293.A0A1I8EYH6"/>
<proteinExistence type="predicted"/>
<keyword evidence="2" id="KW-1015">Disulfide bond</keyword>
<dbReference type="SMART" id="SM00408">
    <property type="entry name" value="IGc2"/>
    <property type="match status" value="2"/>
</dbReference>
<dbReference type="SUPFAM" id="SSF48726">
    <property type="entry name" value="Immunoglobulin"/>
    <property type="match status" value="2"/>
</dbReference>
<dbReference type="InterPro" id="IPR050958">
    <property type="entry name" value="Cell_Adh-Cytoskel_Orgn"/>
</dbReference>
<keyword evidence="3" id="KW-0393">Immunoglobulin domain</keyword>
<dbReference type="PANTHER" id="PTHR45080">
    <property type="entry name" value="CONTACTIN 5"/>
    <property type="match status" value="1"/>
</dbReference>
<dbReference type="PANTHER" id="PTHR45080:SF8">
    <property type="entry name" value="IG-LIKE DOMAIN-CONTAINING PROTEIN"/>
    <property type="match status" value="1"/>
</dbReference>
<feature type="transmembrane region" description="Helical" evidence="4">
    <location>
        <begin position="219"/>
        <end position="240"/>
    </location>
</feature>
<dbReference type="GO" id="GO:0043025">
    <property type="term" value="C:neuronal cell body"/>
    <property type="evidence" value="ECO:0007669"/>
    <property type="project" value="TreeGrafter"/>
</dbReference>
<keyword evidence="4" id="KW-0472">Membrane</keyword>
<dbReference type="InterPro" id="IPR013783">
    <property type="entry name" value="Ig-like_fold"/>
</dbReference>
<organism evidence="6">
    <name type="scientific">Wuchereria bancrofti</name>
    <dbReference type="NCBI Taxonomy" id="6293"/>
    <lineage>
        <taxon>Eukaryota</taxon>
        <taxon>Metazoa</taxon>
        <taxon>Ecdysozoa</taxon>
        <taxon>Nematoda</taxon>
        <taxon>Chromadorea</taxon>
        <taxon>Rhabditida</taxon>
        <taxon>Spirurina</taxon>
        <taxon>Spiruromorpha</taxon>
        <taxon>Filarioidea</taxon>
        <taxon>Onchocercidae</taxon>
        <taxon>Wuchereria</taxon>
    </lineage>
</organism>
<protein>
    <recommendedName>
        <fullName evidence="5">Ig-like domain-containing protein</fullName>
    </recommendedName>
</protein>
<accession>A0A1I8EYH6</accession>
<dbReference type="InterPro" id="IPR036179">
    <property type="entry name" value="Ig-like_dom_sf"/>
</dbReference>
<evidence type="ECO:0000313" key="6">
    <source>
        <dbReference type="WBParaSite" id="maker-PairedContig_745-snap-gene-0.19-mRNA-1"/>
    </source>
</evidence>
<evidence type="ECO:0000256" key="3">
    <source>
        <dbReference type="ARBA" id="ARBA00023319"/>
    </source>
</evidence>
<keyword evidence="4" id="KW-0812">Transmembrane</keyword>
<keyword evidence="1" id="KW-0732">Signal</keyword>
<dbReference type="PROSITE" id="PS50835">
    <property type="entry name" value="IG_LIKE"/>
    <property type="match status" value="2"/>
</dbReference>
<sequence length="405" mass="45243">MKYGFELSVNGAYILSREQHQAVNPGETASFICEAIGNPAPTIYWTKVADSQILARGNNLTIESVQSWQRGEYECVATVQGFPPARLVNYLHIRGPPSVSLSDEIVAAVGESLEIICEVRGRPQPQDVLWSLNGITFEYGRLGSRFQIHQVARQFGVESRLAIQNVKDSDFGTYNCSAYNELGKDYQTVQLKSKNIVDAFIELDICAKSMITGLVPPQYFIPVAFLLFSALFIMGCCSCWQYRRNSYKNAAQFSDDRSDVSVKIETLIGDQFFTDMYNSTSNESHQLLCSEDYIMMPQSNPNCYYLSCSPIANRSIYKACASHSFDCGTDEQNEHINHPYNSFASSSSTAAVTISEPCHYQNSKGYEVLETKSKVSISDVKCAALLHNNAVRMQERPISQISTHI</sequence>
<dbReference type="InterPro" id="IPR003599">
    <property type="entry name" value="Ig_sub"/>
</dbReference>
<dbReference type="InterPro" id="IPR003598">
    <property type="entry name" value="Ig_sub2"/>
</dbReference>
<name>A0A1I8EYH6_WUCBA</name>
<dbReference type="AlphaFoldDB" id="A0A1I8EYH6"/>
<dbReference type="GO" id="GO:0007156">
    <property type="term" value="P:homophilic cell adhesion via plasma membrane adhesion molecules"/>
    <property type="evidence" value="ECO:0007669"/>
    <property type="project" value="TreeGrafter"/>
</dbReference>
<reference evidence="6" key="1">
    <citation type="submission" date="2016-11" db="UniProtKB">
        <authorList>
            <consortium name="WormBaseParasite"/>
        </authorList>
    </citation>
    <scope>IDENTIFICATION</scope>
    <source>
        <strain evidence="6">pt0022</strain>
    </source>
</reference>
<dbReference type="Gene3D" id="2.60.40.10">
    <property type="entry name" value="Immunoglobulins"/>
    <property type="match status" value="2"/>
</dbReference>
<evidence type="ECO:0000259" key="5">
    <source>
        <dbReference type="PROSITE" id="PS50835"/>
    </source>
</evidence>